<feature type="region of interest" description="Disordered" evidence="1">
    <location>
        <begin position="513"/>
        <end position="558"/>
    </location>
</feature>
<dbReference type="AlphaFoldDB" id="A0A0F7UW51"/>
<dbReference type="EMBL" id="LN714495">
    <property type="protein sequence ID" value="CEL73284.1"/>
    <property type="molecule type" value="Genomic_DNA"/>
</dbReference>
<reference evidence="2" key="1">
    <citation type="journal article" date="2015" name="PLoS ONE">
        <title>Comprehensive Evaluation of Toxoplasma gondii VEG and Neospora caninum LIV Genomes with Tachyzoite Stage Transcriptome and Proteome Defines Novel Transcript Features.</title>
        <authorList>
            <person name="Ramaprasad A."/>
            <person name="Mourier T."/>
            <person name="Naeem R."/>
            <person name="Malas T.B."/>
            <person name="Moussa E."/>
            <person name="Panigrahi A."/>
            <person name="Vermont S.J."/>
            <person name="Otto T.D."/>
            <person name="Wastling J."/>
            <person name="Pain A."/>
        </authorList>
    </citation>
    <scope>NUCLEOTIDE SEQUENCE</scope>
    <source>
        <strain evidence="2">VEG</strain>
    </source>
</reference>
<gene>
    <name evidence="2" type="ORF">BN1205_092510</name>
</gene>
<evidence type="ECO:0000256" key="1">
    <source>
        <dbReference type="SAM" id="MobiDB-lite"/>
    </source>
</evidence>
<proteinExistence type="predicted"/>
<feature type="compositionally biased region" description="Basic and acidic residues" evidence="1">
    <location>
        <begin position="59"/>
        <end position="70"/>
    </location>
</feature>
<sequence length="772" mass="79588">MRAGDHRTGVRLIICSLVPIAIIANTLGSTPWLAFASAGTGKEQGQKPDSPPSPYVSQRQEHSPPRPSEKAHRKKRRQLSPPATPPQSKQAQFAPSPKDSASPQKLLELPGSPSRDSVPPLTVPVGEGVRGTARQRPLSPLTPSDHLLFGERSITSGGGGGFNVDDFFATTQPPGSHEEAHSSLEDPASPQKLLELPGSSSRDSVPPLTVPVGEGVRGTARQRPLSPLTPSDHLLFGESSITSGGGGGFNVDDFFATTQPPGSHEEAHSSLEDPASPQKLLELPGSSSRDSVPPLTVPVGEGVRGTARQRPLSPLTPSDHLLFGESSITSGGGGGFNVDDFFATTQPPGSREEAHSEGPVQTPLEASLQAAIAALLQTPPEGPLQTPLEASPQAATAALLQTPPEGPLQTPQAAPLQTPQAEGPVQIRPEVPLQTPPEGRLQTPLEASLQAATAAPPQIPPVGEPSQQQALLLPIFTPITVLEPSLLPSTPGLSFVPPLGEPIPQHFVPFGLFPSPPSDGTGSSTGARAHGAATGRGTAGASAADPSAAVSAGTSRTTGPVAYGTEPAHEASVNVPRGVGAGDGLLAQPVYYFLSAVPSPRQVAQRVVYAPHGTPVVVHPQPPFFPAFTNRGRSLTVGTMGAISMANAVQSQPQQRRTLTVGRLGAISLANATEQPVVGSSTDSSSSSPISPRSPRSRSSSSSESTPSTRRRWLTGSSTGSDSSTSSRASYATSDSLSSGPYLSPFSGSESSGSRSYSSSSRSRRRMSDGSS</sequence>
<feature type="compositionally biased region" description="Low complexity" evidence="1">
    <location>
        <begin position="680"/>
        <end position="761"/>
    </location>
</feature>
<feature type="compositionally biased region" description="Low complexity" evidence="1">
    <location>
        <begin position="518"/>
        <end position="553"/>
    </location>
</feature>
<feature type="compositionally biased region" description="Low complexity" evidence="1">
    <location>
        <begin position="407"/>
        <end position="421"/>
    </location>
</feature>
<protein>
    <submittedName>
        <fullName evidence="2">Uncharacterized protein</fullName>
    </submittedName>
</protein>
<feature type="region of interest" description="Disordered" evidence="1">
    <location>
        <begin position="674"/>
        <end position="772"/>
    </location>
</feature>
<accession>A0A0F7UW51</accession>
<feature type="region of interest" description="Disordered" evidence="1">
    <location>
        <begin position="402"/>
        <end position="422"/>
    </location>
</feature>
<feature type="compositionally biased region" description="Polar residues" evidence="1">
    <location>
        <begin position="86"/>
        <end position="103"/>
    </location>
</feature>
<name>A0A0F7UW51_TOXGV</name>
<organism evidence="2">
    <name type="scientific">Toxoplasma gondii (strain ATCC 50861 / VEG)</name>
    <dbReference type="NCBI Taxonomy" id="432359"/>
    <lineage>
        <taxon>Eukaryota</taxon>
        <taxon>Sar</taxon>
        <taxon>Alveolata</taxon>
        <taxon>Apicomplexa</taxon>
        <taxon>Conoidasida</taxon>
        <taxon>Coccidia</taxon>
        <taxon>Eucoccidiorida</taxon>
        <taxon>Eimeriorina</taxon>
        <taxon>Sarcocystidae</taxon>
        <taxon>Toxoplasma</taxon>
    </lineage>
</organism>
<feature type="region of interest" description="Disordered" evidence="1">
    <location>
        <begin position="38"/>
        <end position="364"/>
    </location>
</feature>
<evidence type="ECO:0000313" key="2">
    <source>
        <dbReference type="EMBL" id="CEL73284.1"/>
    </source>
</evidence>